<dbReference type="OrthoDB" id="1112564at2759"/>
<evidence type="ECO:0000313" key="2">
    <source>
        <dbReference type="EMBL" id="KAJ8441785.1"/>
    </source>
</evidence>
<evidence type="ECO:0000313" key="3">
    <source>
        <dbReference type="Proteomes" id="UP001153076"/>
    </source>
</evidence>
<feature type="region of interest" description="Disordered" evidence="1">
    <location>
        <begin position="84"/>
        <end position="190"/>
    </location>
</feature>
<dbReference type="EMBL" id="JAKOGI010000154">
    <property type="protein sequence ID" value="KAJ8441785.1"/>
    <property type="molecule type" value="Genomic_DNA"/>
</dbReference>
<dbReference type="Proteomes" id="UP001153076">
    <property type="component" value="Unassembled WGS sequence"/>
</dbReference>
<accession>A0A9Q1KE15</accession>
<comment type="caution">
    <text evidence="2">The sequence shown here is derived from an EMBL/GenBank/DDBJ whole genome shotgun (WGS) entry which is preliminary data.</text>
</comment>
<sequence>MQFAYAAHIPEMVQAIFCALVINEAVELELSSRAVVDCMMSDLRELNWDIVEAWLEEVDKRLRDAQVPRLVEILTNPQPCAKVTSRLKGAPPVSSDENGDVPEGLAGPQVRQIAKTKSTSCMKSPDELLAEGTQGVRPRRGCQQALRPTKGRPLREGPVPELVAEGPEFPGAPTCSDPQDGPGSHFPNPKVIPTLKKTTLEKKYLLPTGYTFVIPKADATVDEPPAKCIAVYHAALNYGLRFPLHSVTEDILNKYEPALAQVVPTS</sequence>
<proteinExistence type="predicted"/>
<reference evidence="2" key="1">
    <citation type="submission" date="2022-04" db="EMBL/GenBank/DDBJ databases">
        <title>Carnegiea gigantea Genome sequencing and assembly v2.</title>
        <authorList>
            <person name="Copetti D."/>
            <person name="Sanderson M.J."/>
            <person name="Burquez A."/>
            <person name="Wojciechowski M.F."/>
        </authorList>
    </citation>
    <scope>NUCLEOTIDE SEQUENCE</scope>
    <source>
        <strain evidence="2">SGP5-SGP5p</strain>
        <tissue evidence="2">Aerial part</tissue>
    </source>
</reference>
<evidence type="ECO:0000256" key="1">
    <source>
        <dbReference type="SAM" id="MobiDB-lite"/>
    </source>
</evidence>
<keyword evidence="3" id="KW-1185">Reference proteome</keyword>
<name>A0A9Q1KE15_9CARY</name>
<protein>
    <submittedName>
        <fullName evidence="2">Uncharacterized protein</fullName>
    </submittedName>
</protein>
<dbReference type="AlphaFoldDB" id="A0A9Q1KE15"/>
<organism evidence="2 3">
    <name type="scientific">Carnegiea gigantea</name>
    <dbReference type="NCBI Taxonomy" id="171969"/>
    <lineage>
        <taxon>Eukaryota</taxon>
        <taxon>Viridiplantae</taxon>
        <taxon>Streptophyta</taxon>
        <taxon>Embryophyta</taxon>
        <taxon>Tracheophyta</taxon>
        <taxon>Spermatophyta</taxon>
        <taxon>Magnoliopsida</taxon>
        <taxon>eudicotyledons</taxon>
        <taxon>Gunneridae</taxon>
        <taxon>Pentapetalae</taxon>
        <taxon>Caryophyllales</taxon>
        <taxon>Cactineae</taxon>
        <taxon>Cactaceae</taxon>
        <taxon>Cactoideae</taxon>
        <taxon>Echinocereeae</taxon>
        <taxon>Carnegiea</taxon>
    </lineage>
</organism>
<gene>
    <name evidence="2" type="ORF">Cgig2_009031</name>
</gene>